<dbReference type="EMBL" id="SACO01000012">
    <property type="protein sequence ID" value="RVU03788.1"/>
    <property type="molecule type" value="Genomic_DNA"/>
</dbReference>
<keyword evidence="4" id="KW-1185">Reference proteome</keyword>
<feature type="coiled-coil region" evidence="1">
    <location>
        <begin position="318"/>
        <end position="348"/>
    </location>
</feature>
<dbReference type="Proteomes" id="UP000282837">
    <property type="component" value="Unassembled WGS sequence"/>
</dbReference>
<dbReference type="RefSeq" id="WP_127710796.1">
    <property type="nucleotide sequence ID" value="NZ_SACO01000012.1"/>
</dbReference>
<proteinExistence type="predicted"/>
<accession>A0A437N1K7</accession>
<feature type="region of interest" description="Disordered" evidence="2">
    <location>
        <begin position="1"/>
        <end position="37"/>
    </location>
</feature>
<feature type="coiled-coil region" evidence="1">
    <location>
        <begin position="450"/>
        <end position="513"/>
    </location>
</feature>
<feature type="compositionally biased region" description="Polar residues" evidence="2">
    <location>
        <begin position="1"/>
        <end position="14"/>
    </location>
</feature>
<feature type="compositionally biased region" description="Low complexity" evidence="2">
    <location>
        <begin position="15"/>
        <end position="25"/>
    </location>
</feature>
<keyword evidence="1" id="KW-0175">Coiled coil</keyword>
<gene>
    <name evidence="3" type="ORF">EOE18_14540</name>
</gene>
<evidence type="ECO:0000256" key="1">
    <source>
        <dbReference type="SAM" id="Coils"/>
    </source>
</evidence>
<evidence type="ECO:0000256" key="2">
    <source>
        <dbReference type="SAM" id="MobiDB-lite"/>
    </source>
</evidence>
<dbReference type="AlphaFoldDB" id="A0A437N1K7"/>
<evidence type="ECO:0000313" key="3">
    <source>
        <dbReference type="EMBL" id="RVU03788.1"/>
    </source>
</evidence>
<protein>
    <submittedName>
        <fullName evidence="3">ATPase</fullName>
    </submittedName>
</protein>
<dbReference type="OrthoDB" id="9777715at2"/>
<evidence type="ECO:0000313" key="4">
    <source>
        <dbReference type="Proteomes" id="UP000282837"/>
    </source>
</evidence>
<name>A0A437N1K7_9SPHN</name>
<sequence>MISGFRSSNSDNVQESSLSSDSGLGENTGSGDGAYDSAPYQDAGFSEAVPVVVEEEDPAEALAPTLRERLTAAAAIAVVLGWTGLVVAAHAPQMQANVPLAQWSQWALEWAVPSLLVLCVYLIATQTSRRAASHFVAASQLLRQEAEQLEARLHTVNRELSLAREFLSSQSRDLDALGRLAVERISAHGDHLAALVRDNAEQVESIGSVSQVAVGNMEQLRDQLPVIAAATKDVTSNIAHVGRVAQTLTQELAREVDRMGEHAQATDSKVSSLRDDSDTALGLLEMRMLQLESTIRAQFDALDQRSTGFALDLERHHAESLQQMRDRAARLAEEISANRRQLDQQEAEAITSLRARVSALRDEGATIARSMREVENSALDDWRKAMSTLDEELNRFDGLVGARQMKVIERAQQLGALSEQTSVRLAQAEARIEAISIADHVTSASMEQRLTSLERRLSETGQTLEQLTEASVRLLELIQSTAQHSRDQLPPALAESEARLVAFSENIHRLREEIEGAATSGEALAARVGAAQGALLTTSTDIDTLQASVATRIASHGEGLAMLRHALSALDSDCGRLAEHAQGELKEAITSLATALRASVDTIESEGAARVAQMAERLAEESCAAVERQMRARVEEIAVQLEQATTKASGLGAEAARALRQEIAEVDAMAAHLERRVADARDHAQDKADNDFARRMAVIADTLQSEAVDIAKVLDSDVADTSWAAYLRGDRGIFTRRAVKLLDATEAKQILQLYENDSHFQAHVNRYIHDFEAMLRIILATRDGHAVSVTLLSSDMGKLYVALAQAIERLRG</sequence>
<organism evidence="3 4">
    <name type="scientific">Novosphingobium umbonatum</name>
    <dbReference type="NCBI Taxonomy" id="1908524"/>
    <lineage>
        <taxon>Bacteria</taxon>
        <taxon>Pseudomonadati</taxon>
        <taxon>Pseudomonadota</taxon>
        <taxon>Alphaproteobacteria</taxon>
        <taxon>Sphingomonadales</taxon>
        <taxon>Sphingomonadaceae</taxon>
        <taxon>Novosphingobium</taxon>
    </lineage>
</organism>
<reference evidence="3 4" key="1">
    <citation type="submission" date="2019-01" db="EMBL/GenBank/DDBJ databases">
        <authorList>
            <person name="Chen W.-M."/>
        </authorList>
    </citation>
    <scope>NUCLEOTIDE SEQUENCE [LARGE SCALE GENOMIC DNA]</scope>
    <source>
        <strain evidence="3 4">FSY-9</strain>
    </source>
</reference>
<comment type="caution">
    <text evidence="3">The sequence shown here is derived from an EMBL/GenBank/DDBJ whole genome shotgun (WGS) entry which is preliminary data.</text>
</comment>